<evidence type="ECO:0000313" key="13">
    <source>
        <dbReference type="Proteomes" id="UP000182089"/>
    </source>
</evidence>
<evidence type="ECO:0000256" key="10">
    <source>
        <dbReference type="ARBA" id="ARBA00048540"/>
    </source>
</evidence>
<evidence type="ECO:0000256" key="6">
    <source>
        <dbReference type="ARBA" id="ARBA00022723"/>
    </source>
</evidence>
<dbReference type="PIRSF" id="PIRSF006268">
    <property type="entry name" value="ApbE"/>
    <property type="match status" value="1"/>
</dbReference>
<evidence type="ECO:0000256" key="5">
    <source>
        <dbReference type="ARBA" id="ARBA00022679"/>
    </source>
</evidence>
<organism evidence="12 13">
    <name type="scientific">Ligilactobacillus ruminis</name>
    <dbReference type="NCBI Taxonomy" id="1623"/>
    <lineage>
        <taxon>Bacteria</taxon>
        <taxon>Bacillati</taxon>
        <taxon>Bacillota</taxon>
        <taxon>Bacilli</taxon>
        <taxon>Lactobacillales</taxon>
        <taxon>Lactobacillaceae</taxon>
        <taxon>Ligilactobacillus</taxon>
    </lineage>
</organism>
<accession>A0ABY1A957</accession>
<evidence type="ECO:0000256" key="7">
    <source>
        <dbReference type="ARBA" id="ARBA00022827"/>
    </source>
</evidence>
<sequence length="325" mass="35978">MTNNLSTLTLTKKFHALGTNISLSVFGQTDTSVLDASEQLVNRYEDLLTVNRPQSQMMDVNHQAGLAPVPVTSSVYQLAKLAILTSRQNFGFNAAIGPLVKLWHIGFDDASVPNDTDIKAKLQLIDPYKIHLDDQKQTIFLTQKGMELDLGAIAKGYIADRIQDLWKAYGVQAGIINLGGNLLMVGNPPHHQDQKWRIGLRNPFGDDENPIAIITVKACSAVTSGIYERHLETQGHSFHHILDPKTGYPHENNLAAVTVFTQKSVTAEIETTRLFFADQPLPNYPDQEDILGAVFITKDRKLLLSGLAPTQITIINPAFQLQNIF</sequence>
<evidence type="ECO:0000256" key="1">
    <source>
        <dbReference type="ARBA" id="ARBA00001946"/>
    </source>
</evidence>
<dbReference type="Pfam" id="PF02424">
    <property type="entry name" value="ApbE"/>
    <property type="match status" value="1"/>
</dbReference>
<protein>
    <recommendedName>
        <fullName evidence="3 11">FAD:protein FMN transferase</fullName>
        <ecNumber evidence="2 11">2.7.1.180</ecNumber>
    </recommendedName>
    <alternativeName>
        <fullName evidence="9 11">Flavin transferase</fullName>
    </alternativeName>
</protein>
<dbReference type="SUPFAM" id="SSF143631">
    <property type="entry name" value="ApbE-like"/>
    <property type="match status" value="1"/>
</dbReference>
<dbReference type="EMBL" id="FOCC01000001">
    <property type="protein sequence ID" value="SEM33872.1"/>
    <property type="molecule type" value="Genomic_DNA"/>
</dbReference>
<evidence type="ECO:0000256" key="3">
    <source>
        <dbReference type="ARBA" id="ARBA00016337"/>
    </source>
</evidence>
<evidence type="ECO:0000256" key="8">
    <source>
        <dbReference type="ARBA" id="ARBA00022842"/>
    </source>
</evidence>
<keyword evidence="6 11" id="KW-0479">Metal-binding</keyword>
<evidence type="ECO:0000256" key="2">
    <source>
        <dbReference type="ARBA" id="ARBA00011955"/>
    </source>
</evidence>
<dbReference type="InterPro" id="IPR024932">
    <property type="entry name" value="ApbE"/>
</dbReference>
<comment type="caution">
    <text evidence="12">The sequence shown here is derived from an EMBL/GenBank/DDBJ whole genome shotgun (WGS) entry which is preliminary data.</text>
</comment>
<evidence type="ECO:0000256" key="4">
    <source>
        <dbReference type="ARBA" id="ARBA00022630"/>
    </source>
</evidence>
<name>A0ABY1A957_9LACO</name>
<evidence type="ECO:0000313" key="12">
    <source>
        <dbReference type="EMBL" id="SEM33872.1"/>
    </source>
</evidence>
<evidence type="ECO:0000256" key="9">
    <source>
        <dbReference type="ARBA" id="ARBA00031306"/>
    </source>
</evidence>
<dbReference type="PANTHER" id="PTHR30040">
    <property type="entry name" value="THIAMINE BIOSYNTHESIS LIPOPROTEIN APBE"/>
    <property type="match status" value="1"/>
</dbReference>
<comment type="catalytic activity">
    <reaction evidence="10 11">
        <text>L-threonyl-[protein] + FAD = FMN-L-threonyl-[protein] + AMP + H(+)</text>
        <dbReference type="Rhea" id="RHEA:36847"/>
        <dbReference type="Rhea" id="RHEA-COMP:11060"/>
        <dbReference type="Rhea" id="RHEA-COMP:11061"/>
        <dbReference type="ChEBI" id="CHEBI:15378"/>
        <dbReference type="ChEBI" id="CHEBI:30013"/>
        <dbReference type="ChEBI" id="CHEBI:57692"/>
        <dbReference type="ChEBI" id="CHEBI:74257"/>
        <dbReference type="ChEBI" id="CHEBI:456215"/>
        <dbReference type="EC" id="2.7.1.180"/>
    </reaction>
</comment>
<keyword evidence="8 11" id="KW-0460">Magnesium</keyword>
<dbReference type="InterPro" id="IPR003374">
    <property type="entry name" value="ApbE-like_sf"/>
</dbReference>
<dbReference type="PANTHER" id="PTHR30040:SF2">
    <property type="entry name" value="FAD:PROTEIN FMN TRANSFERASE"/>
    <property type="match status" value="1"/>
</dbReference>
<keyword evidence="5 11" id="KW-0808">Transferase</keyword>
<evidence type="ECO:0000256" key="11">
    <source>
        <dbReference type="PIRNR" id="PIRNR006268"/>
    </source>
</evidence>
<dbReference type="EC" id="2.7.1.180" evidence="2 11"/>
<keyword evidence="7 11" id="KW-0274">FAD</keyword>
<keyword evidence="4 11" id="KW-0285">Flavoprotein</keyword>
<gene>
    <name evidence="12" type="ORF">SAMN05216431_101145</name>
</gene>
<reference evidence="12 13" key="1">
    <citation type="submission" date="2016-10" db="EMBL/GenBank/DDBJ databases">
        <authorList>
            <person name="Varghese N."/>
            <person name="Submissions S."/>
        </authorList>
    </citation>
    <scope>NUCLEOTIDE SEQUENCE [LARGE SCALE GENOMIC DNA]</scope>
    <source>
        <strain evidence="12 13">WC1T17</strain>
    </source>
</reference>
<proteinExistence type="inferred from homology"/>
<dbReference type="Proteomes" id="UP000182089">
    <property type="component" value="Unassembled WGS sequence"/>
</dbReference>
<comment type="cofactor">
    <cofactor evidence="1">
        <name>Mg(2+)</name>
        <dbReference type="ChEBI" id="CHEBI:18420"/>
    </cofactor>
</comment>
<dbReference type="Gene3D" id="3.10.520.10">
    <property type="entry name" value="ApbE-like domains"/>
    <property type="match status" value="1"/>
</dbReference>
<keyword evidence="12" id="KW-0449">Lipoprotein</keyword>
<comment type="similarity">
    <text evidence="11">Belongs to the ApbE family.</text>
</comment>